<evidence type="ECO:0000313" key="2">
    <source>
        <dbReference type="EMBL" id="KAF6070230.1"/>
    </source>
</evidence>
<evidence type="ECO:0000256" key="1">
    <source>
        <dbReference type="SAM" id="MobiDB-lite"/>
    </source>
</evidence>
<sequence length="415" mass="47799">MSESQTETAASTPLVSSIEDIPAELVERIKARILAEVTTELRDSNNETESNFSASESDEAIKESNEHNYLELINESERIENQDSDLSPSSMGYHTITPSFIDVNNPADYEVVEDFDSFAIWSEHQNRKLLSLFNDLPVYEPDNGEIVVEWISAFNRFFESYSGIKKAVLGRETFNFESEKVKDIPSTGYWLKKCIDSLDERIVRFLQSKKVSEYPICNSENDIRLSKIWNWLHHTRVNFSRVFTSRLSTIAGFIYGPGYKNRFNDENRKFMKHSFDPINKFLIKLDHVTIGMKYYFAVKESVGDVLCSVLNKHFQIWLASDYLGTPSLDEILQEFREHPSYEPKLISQREAVNSVFAIVKSDRSKKQIRAGRLRTVNSSGTQLGSHHISLGATLSRRRYAGKSLRSSRWNRRGRI</sequence>
<reference evidence="2 3" key="1">
    <citation type="submission" date="2020-03" db="EMBL/GenBank/DDBJ databases">
        <title>FDA dAtabase for Regulatory Grade micrObial Sequences (FDA-ARGOS): Supporting development and validation of Infectious Disease Dx tests.</title>
        <authorList>
            <person name="Campos J."/>
            <person name="Goldberg B."/>
            <person name="Tallon L."/>
            <person name="Sadzewicz L."/>
            <person name="Vavikolanu K."/>
            <person name="Mehta A."/>
            <person name="Aluvathingal J."/>
            <person name="Nadendla S."/>
            <person name="Nandy P."/>
            <person name="Geyer C."/>
            <person name="Yan Y."/>
            <person name="Sichtig H."/>
        </authorList>
    </citation>
    <scope>NUCLEOTIDE SEQUENCE [LARGE SCALE GENOMIC DNA]</scope>
    <source>
        <strain evidence="2 3">FDAARGOS_656</strain>
    </source>
</reference>
<proteinExistence type="predicted"/>
<dbReference type="AlphaFoldDB" id="A0A8H6F3Q3"/>
<gene>
    <name evidence="2" type="ORF">FOB64_002312</name>
</gene>
<feature type="region of interest" description="Disordered" evidence="1">
    <location>
        <begin position="39"/>
        <end position="63"/>
    </location>
</feature>
<protein>
    <submittedName>
        <fullName evidence="2">Uncharacterized protein</fullName>
    </submittedName>
</protein>
<name>A0A8H6F3Q3_CANAX</name>
<organism evidence="2 3">
    <name type="scientific">Candida albicans</name>
    <name type="common">Yeast</name>
    <dbReference type="NCBI Taxonomy" id="5476"/>
    <lineage>
        <taxon>Eukaryota</taxon>
        <taxon>Fungi</taxon>
        <taxon>Dikarya</taxon>
        <taxon>Ascomycota</taxon>
        <taxon>Saccharomycotina</taxon>
        <taxon>Pichiomycetes</taxon>
        <taxon>Debaryomycetaceae</taxon>
        <taxon>Candida/Lodderomyces clade</taxon>
        <taxon>Candida</taxon>
    </lineage>
</organism>
<accession>A0A8H6F3Q3</accession>
<dbReference type="Proteomes" id="UP000536275">
    <property type="component" value="Unassembled WGS sequence"/>
</dbReference>
<evidence type="ECO:0000313" key="3">
    <source>
        <dbReference type="Proteomes" id="UP000536275"/>
    </source>
</evidence>
<comment type="caution">
    <text evidence="2">The sequence shown here is derived from an EMBL/GenBank/DDBJ whole genome shotgun (WGS) entry which is preliminary data.</text>
</comment>
<dbReference type="EMBL" id="JABWAD010000027">
    <property type="protein sequence ID" value="KAF6070230.1"/>
    <property type="molecule type" value="Genomic_DNA"/>
</dbReference>